<dbReference type="Pfam" id="PF06985">
    <property type="entry name" value="HET"/>
    <property type="match status" value="1"/>
</dbReference>
<name>A0AAD8PWP9_9PEZI</name>
<feature type="domain" description="Heterokaryon incompatibility" evidence="2">
    <location>
        <begin position="260"/>
        <end position="408"/>
    </location>
</feature>
<dbReference type="Proteomes" id="UP001230504">
    <property type="component" value="Unassembled WGS sequence"/>
</dbReference>
<protein>
    <submittedName>
        <fullName evidence="3">Heterokaryon incompatibility protein-domain-containing protein</fullName>
    </submittedName>
</protein>
<dbReference type="PANTHER" id="PTHR33112">
    <property type="entry name" value="DOMAIN PROTEIN, PUTATIVE-RELATED"/>
    <property type="match status" value="1"/>
</dbReference>
<gene>
    <name evidence="3" type="ORF">LY79DRAFT_660510</name>
</gene>
<keyword evidence="4" id="KW-1185">Reference proteome</keyword>
<proteinExistence type="predicted"/>
<dbReference type="GeneID" id="85447011"/>
<dbReference type="RefSeq" id="XP_060412473.1">
    <property type="nucleotide sequence ID" value="XM_060562771.1"/>
</dbReference>
<dbReference type="EMBL" id="JAHLJV010000044">
    <property type="protein sequence ID" value="KAK1585449.1"/>
    <property type="molecule type" value="Genomic_DNA"/>
</dbReference>
<accession>A0AAD8PWP9</accession>
<feature type="compositionally biased region" description="Polar residues" evidence="1">
    <location>
        <begin position="643"/>
        <end position="653"/>
    </location>
</feature>
<feature type="region of interest" description="Disordered" evidence="1">
    <location>
        <begin position="643"/>
        <end position="679"/>
    </location>
</feature>
<dbReference type="AlphaFoldDB" id="A0AAD8PWP9"/>
<sequence length="770" mass="88124">MHRGTRLTVPSGDSGHMGNVRLHKLWAGEYLAAPDDNLGPDSDLVREVECDELNLQHIETRIQQLIPILDIAKGFCSKCRHLLDHWPDLSATDWDYAPGRSFSSVSEIEAATRTGCKFCTFLFSRLLEDGLLDNFRKIESRLVVLGHDATITLSIQNWGQGPAQSQILWLNLPGKEATHCNSEGARAASFESNVMKLSAKLWQEKIDIFEVARIWLRECCVFHGQCRPTKEYSRPSRLISFEQNVARVVLTESLDIMPQYATLSYCWGREPFLMLDTDTMGSFLDGIAIKHLPKIFQDAIHVARELGLSYIWIDALCIIQQNDGHDDWLQELGLMESIYGNSYVNLAASSATNVHGSLFSKPEHYSAGFCARVTTSEYCTVQSFYKENLYRKFSNGSHLATRGWTLQERLLPPRTIFFGDSGIFWECRSMTRSEFSPDVSRAVFNHHFLRPDNKEWPWWQIVQDYSRSMLTNPSDRLPALAGVARRQHEATGHHYLAGMWRENLLSQLTWMVVGERRNRPVWRAPSWSWMSVDSGVRCWPWLDLSHMSKYISVSRARTEPSGLDPFGHVSSGLLSIACSALVHAQLFESTRPEEAAREQDAPRYPLARVKSVDSYFPISIDCLEDDLIQSRDDIYLLPVFSGPSGSSRQWTQTEVKDGKENKKENQISEQDRTSVDSDSDLEMREQLIIRGLVLRNYEKDAGNQGRFYRIGSFNFENFSMGFGDPEWDRDYCQEFIRILDEERAELDGEECFDTLGSQRRVKNSFCITIE</sequence>
<reference evidence="3" key="1">
    <citation type="submission" date="2021-06" db="EMBL/GenBank/DDBJ databases">
        <title>Comparative genomics, transcriptomics and evolutionary studies reveal genomic signatures of adaptation to plant cell wall in hemibiotrophic fungi.</title>
        <authorList>
            <consortium name="DOE Joint Genome Institute"/>
            <person name="Baroncelli R."/>
            <person name="Diaz J.F."/>
            <person name="Benocci T."/>
            <person name="Peng M."/>
            <person name="Battaglia E."/>
            <person name="Haridas S."/>
            <person name="Andreopoulos W."/>
            <person name="Labutti K."/>
            <person name="Pangilinan J."/>
            <person name="Floch G.L."/>
            <person name="Makela M.R."/>
            <person name="Henrissat B."/>
            <person name="Grigoriev I.V."/>
            <person name="Crouch J.A."/>
            <person name="De Vries R.P."/>
            <person name="Sukno S.A."/>
            <person name="Thon M.R."/>
        </authorList>
    </citation>
    <scope>NUCLEOTIDE SEQUENCE</scope>
    <source>
        <strain evidence="3">CBS 125086</strain>
    </source>
</reference>
<dbReference type="PANTHER" id="PTHR33112:SF8">
    <property type="entry name" value="HETEROKARYON INCOMPATIBILITY DOMAIN-CONTAINING PROTEIN"/>
    <property type="match status" value="1"/>
</dbReference>
<dbReference type="InterPro" id="IPR010730">
    <property type="entry name" value="HET"/>
</dbReference>
<evidence type="ECO:0000259" key="2">
    <source>
        <dbReference type="Pfam" id="PF06985"/>
    </source>
</evidence>
<organism evidence="3 4">
    <name type="scientific">Colletotrichum navitas</name>
    <dbReference type="NCBI Taxonomy" id="681940"/>
    <lineage>
        <taxon>Eukaryota</taxon>
        <taxon>Fungi</taxon>
        <taxon>Dikarya</taxon>
        <taxon>Ascomycota</taxon>
        <taxon>Pezizomycotina</taxon>
        <taxon>Sordariomycetes</taxon>
        <taxon>Hypocreomycetidae</taxon>
        <taxon>Glomerellales</taxon>
        <taxon>Glomerellaceae</taxon>
        <taxon>Colletotrichum</taxon>
        <taxon>Colletotrichum graminicola species complex</taxon>
    </lineage>
</organism>
<feature type="compositionally biased region" description="Basic and acidic residues" evidence="1">
    <location>
        <begin position="654"/>
        <end position="679"/>
    </location>
</feature>
<evidence type="ECO:0000256" key="1">
    <source>
        <dbReference type="SAM" id="MobiDB-lite"/>
    </source>
</evidence>
<evidence type="ECO:0000313" key="3">
    <source>
        <dbReference type="EMBL" id="KAK1585449.1"/>
    </source>
</evidence>
<evidence type="ECO:0000313" key="4">
    <source>
        <dbReference type="Proteomes" id="UP001230504"/>
    </source>
</evidence>
<comment type="caution">
    <text evidence="3">The sequence shown here is derived from an EMBL/GenBank/DDBJ whole genome shotgun (WGS) entry which is preliminary data.</text>
</comment>